<proteinExistence type="predicted"/>
<accession>A0A1Z5RHX9</accession>
<dbReference type="InParanoid" id="A0A1Z5RHX9"/>
<evidence type="ECO:0000313" key="3">
    <source>
        <dbReference type="Proteomes" id="UP000000768"/>
    </source>
</evidence>
<reference evidence="2 3" key="1">
    <citation type="journal article" date="2009" name="Nature">
        <title>The Sorghum bicolor genome and the diversification of grasses.</title>
        <authorList>
            <person name="Paterson A.H."/>
            <person name="Bowers J.E."/>
            <person name="Bruggmann R."/>
            <person name="Dubchak I."/>
            <person name="Grimwood J."/>
            <person name="Gundlach H."/>
            <person name="Haberer G."/>
            <person name="Hellsten U."/>
            <person name="Mitros T."/>
            <person name="Poliakov A."/>
            <person name="Schmutz J."/>
            <person name="Spannagl M."/>
            <person name="Tang H."/>
            <person name="Wang X."/>
            <person name="Wicker T."/>
            <person name="Bharti A.K."/>
            <person name="Chapman J."/>
            <person name="Feltus F.A."/>
            <person name="Gowik U."/>
            <person name="Grigoriev I.V."/>
            <person name="Lyons E."/>
            <person name="Maher C.A."/>
            <person name="Martis M."/>
            <person name="Narechania A."/>
            <person name="Otillar R.P."/>
            <person name="Penning B.W."/>
            <person name="Salamov A.A."/>
            <person name="Wang Y."/>
            <person name="Zhang L."/>
            <person name="Carpita N.C."/>
            <person name="Freeling M."/>
            <person name="Gingle A.R."/>
            <person name="Hash C.T."/>
            <person name="Keller B."/>
            <person name="Klein P."/>
            <person name="Kresovich S."/>
            <person name="McCann M.C."/>
            <person name="Ming R."/>
            <person name="Peterson D.G."/>
            <person name="Mehboob-ur-Rahman"/>
            <person name="Ware D."/>
            <person name="Westhoff P."/>
            <person name="Mayer K.F."/>
            <person name="Messing J."/>
            <person name="Rokhsar D.S."/>
        </authorList>
    </citation>
    <scope>NUCLEOTIDE SEQUENCE [LARGE SCALE GENOMIC DNA]</scope>
    <source>
        <strain evidence="3">cv. BTx623</strain>
    </source>
</reference>
<organism evidence="2 3">
    <name type="scientific">Sorghum bicolor</name>
    <name type="common">Sorghum</name>
    <name type="synonym">Sorghum vulgare</name>
    <dbReference type="NCBI Taxonomy" id="4558"/>
    <lineage>
        <taxon>Eukaryota</taxon>
        <taxon>Viridiplantae</taxon>
        <taxon>Streptophyta</taxon>
        <taxon>Embryophyta</taxon>
        <taxon>Tracheophyta</taxon>
        <taxon>Spermatophyta</taxon>
        <taxon>Magnoliopsida</taxon>
        <taxon>Liliopsida</taxon>
        <taxon>Poales</taxon>
        <taxon>Poaceae</taxon>
        <taxon>PACMAD clade</taxon>
        <taxon>Panicoideae</taxon>
        <taxon>Andropogonodae</taxon>
        <taxon>Andropogoneae</taxon>
        <taxon>Sorghinae</taxon>
        <taxon>Sorghum</taxon>
    </lineage>
</organism>
<dbReference type="EMBL" id="CM000764">
    <property type="protein sequence ID" value="OQU83373.1"/>
    <property type="molecule type" value="Genomic_DNA"/>
</dbReference>
<gene>
    <name evidence="2" type="ORF">SORBI_3005G110472</name>
</gene>
<evidence type="ECO:0000313" key="2">
    <source>
        <dbReference type="EMBL" id="OQU83373.1"/>
    </source>
</evidence>
<dbReference type="Proteomes" id="UP000000768">
    <property type="component" value="Chromosome 5"/>
</dbReference>
<name>A0A1Z5RHX9_SORBI</name>
<protein>
    <submittedName>
        <fullName evidence="2">Uncharacterized protein</fullName>
    </submittedName>
</protein>
<feature type="compositionally biased region" description="Low complexity" evidence="1">
    <location>
        <begin position="1"/>
        <end position="17"/>
    </location>
</feature>
<sequence length="134" mass="13714">MWLQAGSLGSDGSSSPSFLTGDGACSSPPVFVTAPSQPAAAPLPATTGAPDLVAVDHTSATFYTSHGSASYLPAAMEAPRTGDSATSAILAPVIEETGQKDLGFLKNVSLGCNEDMEKFQQPKVFTHAPDTKKT</sequence>
<dbReference type="AlphaFoldDB" id="A0A1Z5RHX9"/>
<keyword evidence="3" id="KW-1185">Reference proteome</keyword>
<dbReference type="Gramene" id="OQU83373">
    <property type="protein sequence ID" value="OQU83373"/>
    <property type="gene ID" value="SORBI_3005G110472"/>
</dbReference>
<reference evidence="3" key="2">
    <citation type="journal article" date="2018" name="Plant J.">
        <title>The Sorghum bicolor reference genome: improved assembly, gene annotations, a transcriptome atlas, and signatures of genome organization.</title>
        <authorList>
            <person name="McCormick R.F."/>
            <person name="Truong S.K."/>
            <person name="Sreedasyam A."/>
            <person name="Jenkins J."/>
            <person name="Shu S."/>
            <person name="Sims D."/>
            <person name="Kennedy M."/>
            <person name="Amirebrahimi M."/>
            <person name="Weers B.D."/>
            <person name="McKinley B."/>
            <person name="Mattison A."/>
            <person name="Morishige D.T."/>
            <person name="Grimwood J."/>
            <person name="Schmutz J."/>
            <person name="Mullet J.E."/>
        </authorList>
    </citation>
    <scope>NUCLEOTIDE SEQUENCE [LARGE SCALE GENOMIC DNA]</scope>
    <source>
        <strain evidence="3">cv. BTx623</strain>
    </source>
</reference>
<dbReference type="ExpressionAtlas" id="A0A1Z5RHX9">
    <property type="expression patterns" value="baseline and differential"/>
</dbReference>
<feature type="region of interest" description="Disordered" evidence="1">
    <location>
        <begin position="1"/>
        <end position="21"/>
    </location>
</feature>
<evidence type="ECO:0000256" key="1">
    <source>
        <dbReference type="SAM" id="MobiDB-lite"/>
    </source>
</evidence>